<protein>
    <submittedName>
        <fullName evidence="2">Uncharacterized protein</fullName>
    </submittedName>
</protein>
<organism evidence="2 3">
    <name type="scientific">Forsythia ovata</name>
    <dbReference type="NCBI Taxonomy" id="205694"/>
    <lineage>
        <taxon>Eukaryota</taxon>
        <taxon>Viridiplantae</taxon>
        <taxon>Streptophyta</taxon>
        <taxon>Embryophyta</taxon>
        <taxon>Tracheophyta</taxon>
        <taxon>Spermatophyta</taxon>
        <taxon>Magnoliopsida</taxon>
        <taxon>eudicotyledons</taxon>
        <taxon>Gunneridae</taxon>
        <taxon>Pentapetalae</taxon>
        <taxon>asterids</taxon>
        <taxon>lamiids</taxon>
        <taxon>Lamiales</taxon>
        <taxon>Oleaceae</taxon>
        <taxon>Forsythieae</taxon>
        <taxon>Forsythia</taxon>
    </lineage>
</organism>
<dbReference type="AlphaFoldDB" id="A0ABD1TAJ9"/>
<feature type="compositionally biased region" description="Polar residues" evidence="1">
    <location>
        <begin position="176"/>
        <end position="196"/>
    </location>
</feature>
<dbReference type="Proteomes" id="UP001604277">
    <property type="component" value="Unassembled WGS sequence"/>
</dbReference>
<reference evidence="3" key="1">
    <citation type="submission" date="2024-07" db="EMBL/GenBank/DDBJ databases">
        <title>Two chromosome-level genome assemblies of Korean endemic species Abeliophyllum distichum and Forsythia ovata (Oleaceae).</title>
        <authorList>
            <person name="Jang H."/>
        </authorList>
    </citation>
    <scope>NUCLEOTIDE SEQUENCE [LARGE SCALE GENOMIC DNA]</scope>
</reference>
<keyword evidence="3" id="KW-1185">Reference proteome</keyword>
<evidence type="ECO:0000313" key="3">
    <source>
        <dbReference type="Proteomes" id="UP001604277"/>
    </source>
</evidence>
<dbReference type="PANTHER" id="PTHR36757">
    <property type="entry name" value="BNAANNG22500D PROTEIN"/>
    <property type="match status" value="1"/>
</dbReference>
<sequence>MAVDVASPRISFSYDLREADFVPVESHNPQSDLDFIDFDFSIGDNFSIELSSADELFANGKILPVEVKKFEPTQEIYQSEPTLILQPEPNPSTDSHTNVENANEDTVSKKKTLIEFLSNTCDAEEKPPTKPFWQFRRSSSLNSDNGLFRSLKFLSRSNSTGSTPNPKPSSLPKVIQKQNSLKEPSTRSKNPSANSSLFSQNYCNIAPKRPPLNKSSSRSYGNGVRISPVLNIPPTYIAKDGWRILTSPDYSLNHSHGKNEQKMMEGLPDSKHLPELDCQFVVGRLKRKKLNNQFYELWSVVS</sequence>
<feature type="region of interest" description="Disordered" evidence="1">
    <location>
        <begin position="155"/>
        <end position="196"/>
    </location>
</feature>
<feature type="compositionally biased region" description="Polar residues" evidence="1">
    <location>
        <begin position="91"/>
        <end position="105"/>
    </location>
</feature>
<evidence type="ECO:0000313" key="2">
    <source>
        <dbReference type="EMBL" id="KAL2509681.1"/>
    </source>
</evidence>
<gene>
    <name evidence="2" type="ORF">Fot_33328</name>
</gene>
<name>A0ABD1TAJ9_9LAMI</name>
<proteinExistence type="predicted"/>
<dbReference type="PANTHER" id="PTHR36757:SF1">
    <property type="entry name" value="GENOME ASSEMBLY, CHROMOSOME: A04"/>
    <property type="match status" value="1"/>
</dbReference>
<feature type="region of interest" description="Disordered" evidence="1">
    <location>
        <begin position="84"/>
        <end position="106"/>
    </location>
</feature>
<comment type="caution">
    <text evidence="2">The sequence shown here is derived from an EMBL/GenBank/DDBJ whole genome shotgun (WGS) entry which is preliminary data.</text>
</comment>
<evidence type="ECO:0000256" key="1">
    <source>
        <dbReference type="SAM" id="MobiDB-lite"/>
    </source>
</evidence>
<accession>A0ABD1TAJ9</accession>
<dbReference type="EMBL" id="JBFOLJ010000009">
    <property type="protein sequence ID" value="KAL2509681.1"/>
    <property type="molecule type" value="Genomic_DNA"/>
</dbReference>
<feature type="compositionally biased region" description="Polar residues" evidence="1">
    <location>
        <begin position="155"/>
        <end position="164"/>
    </location>
</feature>